<dbReference type="Proteomes" id="UP000290204">
    <property type="component" value="Unassembled WGS sequence"/>
</dbReference>
<evidence type="ECO:0000313" key="5">
    <source>
        <dbReference type="EMBL" id="RXK57859.1"/>
    </source>
</evidence>
<dbReference type="PANTHER" id="PTHR42852">
    <property type="entry name" value="THIOL:DISULFIDE INTERCHANGE PROTEIN DSBE"/>
    <property type="match status" value="1"/>
</dbReference>
<reference evidence="5 6" key="1">
    <citation type="submission" date="2019-01" db="EMBL/GenBank/DDBJ databases">
        <title>Lacibacter sp. strain TTM-7.</title>
        <authorList>
            <person name="Chen W.-M."/>
        </authorList>
    </citation>
    <scope>NUCLEOTIDE SEQUENCE [LARGE SCALE GENOMIC DNA]</scope>
    <source>
        <strain evidence="5 6">TTM-7</strain>
    </source>
</reference>
<dbReference type="GO" id="GO:0017004">
    <property type="term" value="P:cytochrome complex assembly"/>
    <property type="evidence" value="ECO:0007669"/>
    <property type="project" value="UniProtKB-KW"/>
</dbReference>
<dbReference type="GO" id="GO:0030313">
    <property type="term" value="C:cell envelope"/>
    <property type="evidence" value="ECO:0007669"/>
    <property type="project" value="UniProtKB-SubCell"/>
</dbReference>
<dbReference type="InterPro" id="IPR050553">
    <property type="entry name" value="Thioredoxin_ResA/DsbE_sf"/>
</dbReference>
<evidence type="ECO:0000313" key="6">
    <source>
        <dbReference type="Proteomes" id="UP000290204"/>
    </source>
</evidence>
<gene>
    <name evidence="5" type="ORF">ESA94_20280</name>
</gene>
<dbReference type="Gene3D" id="3.40.30.10">
    <property type="entry name" value="Glutaredoxin"/>
    <property type="match status" value="1"/>
</dbReference>
<dbReference type="OrthoDB" id="743079at2"/>
<accession>A0A4V1M723</accession>
<keyword evidence="4" id="KW-0676">Redox-active center</keyword>
<sequence>MKKQFRLVSLPQKSTASLITLTILFFLSGSFISSCKALQINSYLKSFSKYKSKKFPAIPLLDTAGNIVYLKSSSKSIMYVDMWTKNCIPCVSEFKKMPGLTQRFKGQNVEFVYICNQPASKKEWLSDIKKYGLEHGTHYYINDSLYQIYEKDILKVAEAYPTYHLLNTEGEFLGFEIPAPSDGFLTEYIISNGLKNKTAKESAKYVIRETSKENPDPGFTDWFYQHYGISFADFKLKSLRNNNE</sequence>
<protein>
    <submittedName>
        <fullName evidence="5">Redoxin domain-containing protein</fullName>
    </submittedName>
</protein>
<dbReference type="SUPFAM" id="SSF52833">
    <property type="entry name" value="Thioredoxin-like"/>
    <property type="match status" value="1"/>
</dbReference>
<keyword evidence="6" id="KW-1185">Reference proteome</keyword>
<dbReference type="PROSITE" id="PS51257">
    <property type="entry name" value="PROKAR_LIPOPROTEIN"/>
    <property type="match status" value="1"/>
</dbReference>
<evidence type="ECO:0000256" key="1">
    <source>
        <dbReference type="ARBA" id="ARBA00004196"/>
    </source>
</evidence>
<dbReference type="RefSeq" id="WP_129132783.1">
    <property type="nucleotide sequence ID" value="NZ_SDHW01000008.1"/>
</dbReference>
<keyword evidence="2" id="KW-0201">Cytochrome c-type biogenesis</keyword>
<evidence type="ECO:0000256" key="2">
    <source>
        <dbReference type="ARBA" id="ARBA00022748"/>
    </source>
</evidence>
<name>A0A4V1M723_9BACT</name>
<proteinExistence type="predicted"/>
<evidence type="ECO:0000256" key="3">
    <source>
        <dbReference type="ARBA" id="ARBA00023157"/>
    </source>
</evidence>
<dbReference type="PANTHER" id="PTHR42852:SF6">
    <property type="entry name" value="THIOL:DISULFIDE INTERCHANGE PROTEIN DSBE"/>
    <property type="match status" value="1"/>
</dbReference>
<keyword evidence="3" id="KW-1015">Disulfide bond</keyword>
<dbReference type="EMBL" id="SDHW01000008">
    <property type="protein sequence ID" value="RXK57859.1"/>
    <property type="molecule type" value="Genomic_DNA"/>
</dbReference>
<evidence type="ECO:0000256" key="4">
    <source>
        <dbReference type="ARBA" id="ARBA00023284"/>
    </source>
</evidence>
<dbReference type="InterPro" id="IPR036249">
    <property type="entry name" value="Thioredoxin-like_sf"/>
</dbReference>
<organism evidence="5 6">
    <name type="scientific">Lacibacter luteus</name>
    <dbReference type="NCBI Taxonomy" id="2508719"/>
    <lineage>
        <taxon>Bacteria</taxon>
        <taxon>Pseudomonadati</taxon>
        <taxon>Bacteroidota</taxon>
        <taxon>Chitinophagia</taxon>
        <taxon>Chitinophagales</taxon>
        <taxon>Chitinophagaceae</taxon>
        <taxon>Lacibacter</taxon>
    </lineage>
</organism>
<dbReference type="AlphaFoldDB" id="A0A4V1M723"/>
<comment type="caution">
    <text evidence="5">The sequence shown here is derived from an EMBL/GenBank/DDBJ whole genome shotgun (WGS) entry which is preliminary data.</text>
</comment>
<comment type="subcellular location">
    <subcellularLocation>
        <location evidence="1">Cell envelope</location>
    </subcellularLocation>
</comment>